<dbReference type="Proteomes" id="UP000658997">
    <property type="component" value="Unassembled WGS sequence"/>
</dbReference>
<dbReference type="CDD" id="cd08839">
    <property type="entry name" value="ArfGap_SMAP"/>
    <property type="match status" value="1"/>
</dbReference>
<organism evidence="4 6">
    <name type="scientific">Ustilago bromivora</name>
    <dbReference type="NCBI Taxonomy" id="307758"/>
    <lineage>
        <taxon>Eukaryota</taxon>
        <taxon>Fungi</taxon>
        <taxon>Dikarya</taxon>
        <taxon>Basidiomycota</taxon>
        <taxon>Ustilaginomycotina</taxon>
        <taxon>Ustilaginomycetes</taxon>
        <taxon>Ustilaginales</taxon>
        <taxon>Ustilaginaceae</taxon>
        <taxon>Ustilago</taxon>
    </lineage>
</organism>
<evidence type="ECO:0000259" key="3">
    <source>
        <dbReference type="PROSITE" id="PS50115"/>
    </source>
</evidence>
<dbReference type="GO" id="GO:0005737">
    <property type="term" value="C:cytoplasm"/>
    <property type="evidence" value="ECO:0007669"/>
    <property type="project" value="TreeGrafter"/>
</dbReference>
<keyword evidence="1" id="KW-0862">Zinc</keyword>
<dbReference type="Gene3D" id="1.10.220.150">
    <property type="entry name" value="Arf GTPase activating protein"/>
    <property type="match status" value="1"/>
</dbReference>
<dbReference type="InterPro" id="IPR044732">
    <property type="entry name" value="ArfGAP_SMAP1-like"/>
</dbReference>
<reference evidence="4" key="2">
    <citation type="submission" date="2016-04" db="EMBL/GenBank/DDBJ databases">
        <authorList>
            <person name="Evans L.H."/>
            <person name="Alamgir A."/>
            <person name="Owens N."/>
            <person name="Weber N.D."/>
            <person name="Virtaneva K."/>
            <person name="Barbian K."/>
            <person name="Babar A."/>
            <person name="Rosenke K."/>
        </authorList>
    </citation>
    <scope>NUCLEOTIDE SEQUENCE</scope>
    <source>
        <strain evidence="4">UB2112</strain>
    </source>
</reference>
<evidence type="ECO:0000313" key="7">
    <source>
        <dbReference type="Proteomes" id="UP000658997"/>
    </source>
</evidence>
<keyword evidence="1" id="KW-0863">Zinc-finger</keyword>
<feature type="compositionally biased region" description="Low complexity" evidence="2">
    <location>
        <begin position="173"/>
        <end position="203"/>
    </location>
</feature>
<dbReference type="PANTHER" id="PTHR45705">
    <property type="entry name" value="FI20236P1"/>
    <property type="match status" value="1"/>
</dbReference>
<feature type="compositionally biased region" description="Low complexity" evidence="2">
    <location>
        <begin position="338"/>
        <end position="348"/>
    </location>
</feature>
<accession>A0A1K0HBL7</accession>
<dbReference type="PANTHER" id="PTHR45705:SF14">
    <property type="entry name" value="ARF-GAP DOMAIN-CONTAINING PROTEIN"/>
    <property type="match status" value="1"/>
</dbReference>
<dbReference type="SUPFAM" id="SSF57863">
    <property type="entry name" value="ArfGap/RecO-like zinc finger"/>
    <property type="match status" value="1"/>
</dbReference>
<sequence>MSRATQSRAQTEANAKLLRSLVKHPDNKVCADCKKNDPRWASWNIGCFLCIRCSGIHRSMGTHISKVKSIDLDIWTEEQMDSVQKWGNRRCNQYWEAHLKPGHVPADHKIESFIRSKYESRRWAMEGPPPKDPSTLDGEGSSASTAPTTTKQAAPAAAPVKKAPTAIDLLDDPSSARPPASASATKQAPTAAAPTVSAPAAKTSNGGGGGGGIFDLDWHGPSPSSTNATSPTTSTALSGAKGKNDIMSLFSSALPKPAAATNTQSGGFGDFGSFSAPISPQGNAGLTGALGGLNLNSTTTPSNVGAASAGGNPWSTTTQTTGGGGGGGGLFDTQDVWGSSSNNASSTTGGAGFGATGGSVAAKKDDAFADIWGDFK</sequence>
<dbReference type="PROSITE" id="PS50115">
    <property type="entry name" value="ARFGAP"/>
    <property type="match status" value="1"/>
</dbReference>
<dbReference type="EMBL" id="LT558121">
    <property type="protein sequence ID" value="SAM81640.1"/>
    <property type="molecule type" value="Genomic_DNA"/>
</dbReference>
<evidence type="ECO:0000313" key="6">
    <source>
        <dbReference type="Proteomes" id="UP000179920"/>
    </source>
</evidence>
<feature type="compositionally biased region" description="Low complexity" evidence="2">
    <location>
        <begin position="221"/>
        <end position="236"/>
    </location>
</feature>
<evidence type="ECO:0000313" key="4">
    <source>
        <dbReference type="EMBL" id="SAM81640.1"/>
    </source>
</evidence>
<dbReference type="OrthoDB" id="10266696at2759"/>
<feature type="region of interest" description="Disordered" evidence="2">
    <location>
        <begin position="337"/>
        <end position="359"/>
    </location>
</feature>
<dbReference type="InterPro" id="IPR037278">
    <property type="entry name" value="ARFGAP/RecO"/>
</dbReference>
<dbReference type="Pfam" id="PF01412">
    <property type="entry name" value="ArfGap"/>
    <property type="match status" value="1"/>
</dbReference>
<dbReference type="GO" id="GO:0005096">
    <property type="term" value="F:GTPase activator activity"/>
    <property type="evidence" value="ECO:0007669"/>
    <property type="project" value="InterPro"/>
</dbReference>
<keyword evidence="7" id="KW-1185">Reference proteome</keyword>
<reference evidence="5" key="3">
    <citation type="submission" date="2018-08" db="EMBL/GenBank/DDBJ databases">
        <authorList>
            <person name="Guldener U."/>
        </authorList>
    </citation>
    <scope>NUCLEOTIDE SEQUENCE</scope>
    <source>
        <strain evidence="5">UB2</strain>
    </source>
</reference>
<protein>
    <submittedName>
        <fullName evidence="5">Related to AGE2 - ADP-ribosylation factor and GTPase activating protein effector</fullName>
    </submittedName>
    <submittedName>
        <fullName evidence="4">Related to AGE2-ADP-ribosylation factor and GTPase activating protein effector</fullName>
    </submittedName>
</protein>
<dbReference type="InterPro" id="IPR038508">
    <property type="entry name" value="ArfGAP_dom_sf"/>
</dbReference>
<dbReference type="FunFam" id="1.10.220.150:FF:000010">
    <property type="entry name" value="Stromal membrane-associated protein"/>
    <property type="match status" value="1"/>
</dbReference>
<evidence type="ECO:0000256" key="1">
    <source>
        <dbReference type="PROSITE-ProRule" id="PRU00288"/>
    </source>
</evidence>
<dbReference type="SMART" id="SM00105">
    <property type="entry name" value="ArfGap"/>
    <property type="match status" value="1"/>
</dbReference>
<keyword evidence="1" id="KW-0479">Metal-binding</keyword>
<feature type="compositionally biased region" description="Low complexity" evidence="2">
    <location>
        <begin position="141"/>
        <end position="166"/>
    </location>
</feature>
<dbReference type="InterPro" id="IPR001164">
    <property type="entry name" value="ArfGAP_dom"/>
</dbReference>
<dbReference type="GO" id="GO:0008270">
    <property type="term" value="F:zinc ion binding"/>
    <property type="evidence" value="ECO:0007669"/>
    <property type="project" value="UniProtKB-KW"/>
</dbReference>
<feature type="domain" description="Arf-GAP" evidence="3">
    <location>
        <begin position="12"/>
        <end position="132"/>
    </location>
</feature>
<proteinExistence type="predicted"/>
<feature type="region of interest" description="Disordered" evidence="2">
    <location>
        <begin position="121"/>
        <end position="240"/>
    </location>
</feature>
<dbReference type="Proteomes" id="UP000179920">
    <property type="component" value="Chromosome V"/>
</dbReference>
<dbReference type="PRINTS" id="PR00405">
    <property type="entry name" value="REVINTRACTNG"/>
</dbReference>
<dbReference type="InterPro" id="IPR051718">
    <property type="entry name" value="ARF_GTPase-activating"/>
</dbReference>
<gene>
    <name evidence="5" type="ORF">UBRO2_05636</name>
    <name evidence="4" type="ORF">UBRO_03257</name>
</gene>
<evidence type="ECO:0000256" key="2">
    <source>
        <dbReference type="SAM" id="MobiDB-lite"/>
    </source>
</evidence>
<name>A0A1K0HBL7_9BASI</name>
<reference evidence="6" key="1">
    <citation type="submission" date="2016-04" db="EMBL/GenBank/DDBJ databases">
        <authorList>
            <person name="Guldener U."/>
            <person name="Guldener U."/>
        </authorList>
    </citation>
    <scope>NUCLEOTIDE SEQUENCE [LARGE SCALE GENOMIC DNA]</scope>
    <source>
        <strain evidence="6">UB2112</strain>
    </source>
</reference>
<dbReference type="EMBL" id="ULHB01000190">
    <property type="protein sequence ID" value="SYW84873.1"/>
    <property type="molecule type" value="Genomic_DNA"/>
</dbReference>
<evidence type="ECO:0000313" key="5">
    <source>
        <dbReference type="EMBL" id="SYW84873.1"/>
    </source>
</evidence>
<dbReference type="AlphaFoldDB" id="A0A1K0HBL7"/>